<dbReference type="GO" id="GO:0140114">
    <property type="term" value="P:cellular detoxification of fluoride"/>
    <property type="evidence" value="ECO:0007669"/>
    <property type="project" value="UniProtKB-UniRule"/>
</dbReference>
<keyword evidence="3 10" id="KW-0812">Transmembrane</keyword>
<keyword evidence="2 10" id="KW-1003">Cell membrane</keyword>
<dbReference type="GO" id="GO:0062054">
    <property type="term" value="F:fluoride channel activity"/>
    <property type="evidence" value="ECO:0007669"/>
    <property type="project" value="UniProtKB-UniRule"/>
</dbReference>
<dbReference type="AlphaFoldDB" id="A0A8H2MFY7"/>
<keyword evidence="10" id="KW-0915">Sodium</keyword>
<keyword evidence="5 10" id="KW-0472">Membrane</keyword>
<evidence type="ECO:0000313" key="11">
    <source>
        <dbReference type="EMBL" id="VFB16910.1"/>
    </source>
</evidence>
<evidence type="ECO:0000256" key="4">
    <source>
        <dbReference type="ARBA" id="ARBA00022989"/>
    </source>
</evidence>
<evidence type="ECO:0000256" key="7">
    <source>
        <dbReference type="ARBA" id="ARBA00035120"/>
    </source>
</evidence>
<comment type="subcellular location">
    <subcellularLocation>
        <location evidence="1 10">Cell membrane</location>
        <topology evidence="1 10">Multi-pass membrane protein</topology>
    </subcellularLocation>
</comment>
<protein>
    <recommendedName>
        <fullName evidence="10">Fluoride-specific ion channel FluC</fullName>
    </recommendedName>
</protein>
<dbReference type="PANTHER" id="PTHR28259">
    <property type="entry name" value="FLUORIDE EXPORT PROTEIN 1-RELATED"/>
    <property type="match status" value="1"/>
</dbReference>
<proteinExistence type="inferred from homology"/>
<keyword evidence="6 10" id="KW-0407">Ion channel</keyword>
<feature type="transmembrane region" description="Helical" evidence="10">
    <location>
        <begin position="32"/>
        <end position="50"/>
    </location>
</feature>
<dbReference type="HAMAP" id="MF_00454">
    <property type="entry name" value="FluC"/>
    <property type="match status" value="1"/>
</dbReference>
<organism evidence="11 12">
    <name type="scientific">Urinicoccus massiliensis</name>
    <dbReference type="NCBI Taxonomy" id="1723382"/>
    <lineage>
        <taxon>Bacteria</taxon>
        <taxon>Bacillati</taxon>
        <taxon>Bacillota</taxon>
        <taxon>Tissierellia</taxon>
        <taxon>Tissierellales</taxon>
        <taxon>Peptoniphilaceae</taxon>
        <taxon>Urinicoccus</taxon>
    </lineage>
</organism>
<keyword evidence="10" id="KW-0813">Transport</keyword>
<keyword evidence="4 10" id="KW-1133">Transmembrane helix</keyword>
<evidence type="ECO:0000256" key="6">
    <source>
        <dbReference type="ARBA" id="ARBA00023303"/>
    </source>
</evidence>
<keyword evidence="10" id="KW-0406">Ion transport</keyword>
<dbReference type="Pfam" id="PF02537">
    <property type="entry name" value="CRCB"/>
    <property type="match status" value="1"/>
</dbReference>
<comment type="similarity">
    <text evidence="7 10">Belongs to the fluoride channel Fluc/FEX (TC 1.A.43) family.</text>
</comment>
<comment type="function">
    <text evidence="9 10">Fluoride-specific ion channel. Important for reducing fluoride concentration in the cell, thus reducing its toxicity.</text>
</comment>
<comment type="activity regulation">
    <text evidence="10">Na(+) is not transported, but it plays an essential structural role and its presence is essential for fluoride channel function.</text>
</comment>
<evidence type="ECO:0000256" key="1">
    <source>
        <dbReference type="ARBA" id="ARBA00004651"/>
    </source>
</evidence>
<feature type="transmembrane region" description="Helical" evidence="10">
    <location>
        <begin position="62"/>
        <end position="83"/>
    </location>
</feature>
<feature type="binding site" evidence="10">
    <location>
        <position position="70"/>
    </location>
    <ligand>
        <name>Na(+)</name>
        <dbReference type="ChEBI" id="CHEBI:29101"/>
        <note>structural</note>
    </ligand>
</feature>
<reference evidence="11 12" key="1">
    <citation type="submission" date="2019-02" db="EMBL/GenBank/DDBJ databases">
        <authorList>
            <consortium name="Pathogen Informatics"/>
        </authorList>
    </citation>
    <scope>NUCLEOTIDE SEQUENCE [LARGE SCALE GENOMIC DNA]</scope>
    <source>
        <strain evidence="11 12">3012STDY7089603</strain>
    </source>
</reference>
<evidence type="ECO:0000313" key="12">
    <source>
        <dbReference type="Proteomes" id="UP000377798"/>
    </source>
</evidence>
<feature type="binding site" evidence="10">
    <location>
        <position position="73"/>
    </location>
    <ligand>
        <name>Na(+)</name>
        <dbReference type="ChEBI" id="CHEBI:29101"/>
        <note>structural</note>
    </ligand>
</feature>
<dbReference type="EMBL" id="CAACYI010000001">
    <property type="protein sequence ID" value="VFB16910.1"/>
    <property type="molecule type" value="Genomic_DNA"/>
</dbReference>
<comment type="caution">
    <text evidence="11">The sequence shown here is derived from an EMBL/GenBank/DDBJ whole genome shotgun (WGS) entry which is preliminary data.</text>
</comment>
<dbReference type="InterPro" id="IPR003691">
    <property type="entry name" value="FluC"/>
</dbReference>
<evidence type="ECO:0000256" key="8">
    <source>
        <dbReference type="ARBA" id="ARBA00035585"/>
    </source>
</evidence>
<accession>A0A8H2MFY7</accession>
<dbReference type="PANTHER" id="PTHR28259:SF1">
    <property type="entry name" value="FLUORIDE EXPORT PROTEIN 1-RELATED"/>
    <property type="match status" value="1"/>
</dbReference>
<sequence length="120" mass="13353">MYFFVALGGALGSSLRYFLTRQIKSQGDFPWSTFAINLLGAFLLALLSFYGEKRGLDQRLVAFLKVGFCGGFTTFSTLAFELFNLESKGQLGLSILYALASIFLSILLIYLARYLVFQSS</sequence>
<dbReference type="NCBIfam" id="TIGR00494">
    <property type="entry name" value="crcB"/>
    <property type="match status" value="1"/>
</dbReference>
<evidence type="ECO:0000256" key="10">
    <source>
        <dbReference type="HAMAP-Rule" id="MF_00454"/>
    </source>
</evidence>
<evidence type="ECO:0000256" key="9">
    <source>
        <dbReference type="ARBA" id="ARBA00049940"/>
    </source>
</evidence>
<keyword evidence="10" id="KW-0479">Metal-binding</keyword>
<evidence type="ECO:0000256" key="5">
    <source>
        <dbReference type="ARBA" id="ARBA00023136"/>
    </source>
</evidence>
<evidence type="ECO:0000256" key="2">
    <source>
        <dbReference type="ARBA" id="ARBA00022475"/>
    </source>
</evidence>
<evidence type="ECO:0000256" key="3">
    <source>
        <dbReference type="ARBA" id="ARBA00022692"/>
    </source>
</evidence>
<feature type="transmembrane region" description="Helical" evidence="10">
    <location>
        <begin position="95"/>
        <end position="116"/>
    </location>
</feature>
<dbReference type="Proteomes" id="UP000377798">
    <property type="component" value="Unassembled WGS sequence"/>
</dbReference>
<dbReference type="GO" id="GO:0005886">
    <property type="term" value="C:plasma membrane"/>
    <property type="evidence" value="ECO:0007669"/>
    <property type="project" value="UniProtKB-SubCell"/>
</dbReference>
<name>A0A8H2MFY7_9FIRM</name>
<dbReference type="RefSeq" id="WP_131749593.1">
    <property type="nucleotide sequence ID" value="NZ_CAACYI010000001.1"/>
</dbReference>
<dbReference type="GO" id="GO:0046872">
    <property type="term" value="F:metal ion binding"/>
    <property type="evidence" value="ECO:0007669"/>
    <property type="project" value="UniProtKB-KW"/>
</dbReference>
<comment type="catalytic activity">
    <reaction evidence="8">
        <text>fluoride(in) = fluoride(out)</text>
        <dbReference type="Rhea" id="RHEA:76159"/>
        <dbReference type="ChEBI" id="CHEBI:17051"/>
    </reaction>
    <physiologicalReaction direction="left-to-right" evidence="8">
        <dbReference type="Rhea" id="RHEA:76160"/>
    </physiologicalReaction>
</comment>
<gene>
    <name evidence="10 11" type="primary">crcB</name>
    <name evidence="10" type="synonym">fluC</name>
    <name evidence="11" type="ORF">NCTC13150_01483</name>
</gene>
<keyword evidence="12" id="KW-1185">Reference proteome</keyword>